<feature type="binding site" evidence="8">
    <location>
        <position position="100"/>
    </location>
    <ligand>
        <name>Mg(2+)</name>
        <dbReference type="ChEBI" id="CHEBI:18420"/>
        <label>1</label>
        <note>catalytic</note>
    </ligand>
</feature>
<keyword evidence="5 9" id="KW-0378">Hydrolase</keyword>
<dbReference type="InterPro" id="IPR000760">
    <property type="entry name" value="Inositol_monophosphatase-like"/>
</dbReference>
<dbReference type="CDD" id="cd01639">
    <property type="entry name" value="IMPase"/>
    <property type="match status" value="1"/>
</dbReference>
<dbReference type="Pfam" id="PF00459">
    <property type="entry name" value="Inositol_P"/>
    <property type="match status" value="1"/>
</dbReference>
<gene>
    <name evidence="10" type="ordered locus">Mar181_0888</name>
</gene>
<feature type="binding site" evidence="8">
    <location>
        <position position="102"/>
    </location>
    <ligand>
        <name>Mg(2+)</name>
        <dbReference type="ChEBI" id="CHEBI:18420"/>
        <label>1</label>
        <note>catalytic</note>
    </ligand>
</feature>
<dbReference type="GO" id="GO:0008934">
    <property type="term" value="F:inositol monophosphate 1-phosphatase activity"/>
    <property type="evidence" value="ECO:0007669"/>
    <property type="project" value="InterPro"/>
</dbReference>
<dbReference type="GO" id="GO:0007165">
    <property type="term" value="P:signal transduction"/>
    <property type="evidence" value="ECO:0007669"/>
    <property type="project" value="TreeGrafter"/>
</dbReference>
<comment type="cofactor">
    <cofactor evidence="2 8 9">
        <name>Mg(2+)</name>
        <dbReference type="ChEBI" id="CHEBI:18420"/>
    </cofactor>
</comment>
<dbReference type="PANTHER" id="PTHR20854:SF4">
    <property type="entry name" value="INOSITOL-1-MONOPHOSPHATASE-RELATED"/>
    <property type="match status" value="1"/>
</dbReference>
<dbReference type="InterPro" id="IPR022337">
    <property type="entry name" value="Inositol_monophosphatase_SuhB"/>
</dbReference>
<dbReference type="InterPro" id="IPR033942">
    <property type="entry name" value="IMPase"/>
</dbReference>
<dbReference type="PROSITE" id="PS00629">
    <property type="entry name" value="IMP_1"/>
    <property type="match status" value="1"/>
</dbReference>
<evidence type="ECO:0000256" key="1">
    <source>
        <dbReference type="ARBA" id="ARBA00001033"/>
    </source>
</evidence>
<evidence type="ECO:0000256" key="7">
    <source>
        <dbReference type="ARBA" id="ARBA00022842"/>
    </source>
</evidence>
<dbReference type="GO" id="GO:0006020">
    <property type="term" value="P:inositol metabolic process"/>
    <property type="evidence" value="ECO:0007669"/>
    <property type="project" value="TreeGrafter"/>
</dbReference>
<dbReference type="SUPFAM" id="SSF56655">
    <property type="entry name" value="Carbohydrate phosphatase"/>
    <property type="match status" value="1"/>
</dbReference>
<protein>
    <recommendedName>
        <fullName evidence="9">Inositol-1-monophosphatase</fullName>
        <ecNumber evidence="9">3.1.3.25</ecNumber>
    </recommendedName>
</protein>
<dbReference type="OrthoDB" id="9785695at2"/>
<dbReference type="Proteomes" id="UP000009230">
    <property type="component" value="Chromosome"/>
</dbReference>
<reference evidence="10 11" key="1">
    <citation type="journal article" date="2012" name="Stand. Genomic Sci.">
        <title>Complete genome sequence of Marinomonas posidonica type strain (IVIA-Po-181(T)).</title>
        <authorList>
            <person name="Lucas-Elio P."/>
            <person name="Goodwin L."/>
            <person name="Woyke T."/>
            <person name="Pitluck S."/>
            <person name="Nolan M."/>
            <person name="Kyrpides N.C."/>
            <person name="Detter J.C."/>
            <person name="Copeland A."/>
            <person name="Lu M."/>
            <person name="Bruce D."/>
            <person name="Detter C."/>
            <person name="Tapia R."/>
            <person name="Han S."/>
            <person name="Land M.L."/>
            <person name="Ivanova N."/>
            <person name="Mikhailova N."/>
            <person name="Johnston A.W."/>
            <person name="Sanchez-Amat A."/>
        </authorList>
    </citation>
    <scope>NUCLEOTIDE SEQUENCE [LARGE SCALE GENOMIC DNA]</scope>
    <source>
        <strain evidence="11">CECT 7376 / NCIMB 14433 / IVIA-Po-181</strain>
    </source>
</reference>
<evidence type="ECO:0000256" key="9">
    <source>
        <dbReference type="RuleBase" id="RU364068"/>
    </source>
</evidence>
<comment type="similarity">
    <text evidence="3 9">Belongs to the inositol monophosphatase superfamily.</text>
</comment>
<feature type="binding site" evidence="8">
    <location>
        <position position="83"/>
    </location>
    <ligand>
        <name>Mg(2+)</name>
        <dbReference type="ChEBI" id="CHEBI:18420"/>
        <label>1</label>
        <note>catalytic</note>
    </ligand>
</feature>
<dbReference type="RefSeq" id="WP_013795416.1">
    <property type="nucleotide sequence ID" value="NC_015559.1"/>
</dbReference>
<evidence type="ECO:0000256" key="5">
    <source>
        <dbReference type="ARBA" id="ARBA00022801"/>
    </source>
</evidence>
<keyword evidence="6" id="KW-0804">Transcription</keyword>
<comment type="catalytic activity">
    <reaction evidence="1 9">
        <text>a myo-inositol phosphate + H2O = myo-inositol + phosphate</text>
        <dbReference type="Rhea" id="RHEA:24056"/>
        <dbReference type="ChEBI" id="CHEBI:15377"/>
        <dbReference type="ChEBI" id="CHEBI:17268"/>
        <dbReference type="ChEBI" id="CHEBI:43474"/>
        <dbReference type="ChEBI" id="CHEBI:84139"/>
        <dbReference type="EC" id="3.1.3.25"/>
    </reaction>
</comment>
<evidence type="ECO:0000256" key="3">
    <source>
        <dbReference type="ARBA" id="ARBA00009759"/>
    </source>
</evidence>
<dbReference type="PRINTS" id="PR01959">
    <property type="entry name" value="SBIMPHPHTASE"/>
</dbReference>
<dbReference type="FunFam" id="3.30.540.10:FF:000003">
    <property type="entry name" value="Inositol-1-monophosphatase"/>
    <property type="match status" value="1"/>
</dbReference>
<keyword evidence="11" id="KW-1185">Reference proteome</keyword>
<dbReference type="KEGG" id="mpc:Mar181_0888"/>
<dbReference type="AlphaFoldDB" id="F6CSV0"/>
<dbReference type="STRING" id="491952.Mar181_0888"/>
<dbReference type="eggNOG" id="COG0483">
    <property type="taxonomic scope" value="Bacteria"/>
</dbReference>
<keyword evidence="6" id="KW-0805">Transcription regulation</keyword>
<organism evidence="10 11">
    <name type="scientific">Marinomonas posidonica (strain CECT 7376 / NCIMB 14433 / IVIA-Po-181)</name>
    <dbReference type="NCBI Taxonomy" id="491952"/>
    <lineage>
        <taxon>Bacteria</taxon>
        <taxon>Pseudomonadati</taxon>
        <taxon>Pseudomonadota</taxon>
        <taxon>Gammaproteobacteria</taxon>
        <taxon>Oceanospirillales</taxon>
        <taxon>Oceanospirillaceae</taxon>
        <taxon>Marinomonas</taxon>
    </lineage>
</organism>
<evidence type="ECO:0000313" key="11">
    <source>
        <dbReference type="Proteomes" id="UP000009230"/>
    </source>
</evidence>
<keyword evidence="4 8" id="KW-0479">Metal-binding</keyword>
<evidence type="ECO:0000256" key="4">
    <source>
        <dbReference type="ARBA" id="ARBA00022723"/>
    </source>
</evidence>
<dbReference type="InterPro" id="IPR020583">
    <property type="entry name" value="Inositol_monoP_metal-BS"/>
</dbReference>
<dbReference type="HOGENOM" id="CLU_044118_0_4_6"/>
<evidence type="ECO:0000256" key="6">
    <source>
        <dbReference type="ARBA" id="ARBA00022814"/>
    </source>
</evidence>
<name>F6CSV0_MARPP</name>
<keyword evidence="7 8" id="KW-0460">Magnesium</keyword>
<dbReference type="PRINTS" id="PR00377">
    <property type="entry name" value="IMPHPHTASES"/>
</dbReference>
<dbReference type="GO" id="GO:0046872">
    <property type="term" value="F:metal ion binding"/>
    <property type="evidence" value="ECO:0007669"/>
    <property type="project" value="UniProtKB-KW"/>
</dbReference>
<dbReference type="Gene3D" id="3.40.190.80">
    <property type="match status" value="1"/>
</dbReference>
<feature type="binding site" evidence="8">
    <location>
        <position position="230"/>
    </location>
    <ligand>
        <name>Mg(2+)</name>
        <dbReference type="ChEBI" id="CHEBI:18420"/>
        <label>1</label>
        <note>catalytic</note>
    </ligand>
</feature>
<dbReference type="GO" id="GO:0031564">
    <property type="term" value="P:transcription antitermination"/>
    <property type="evidence" value="ECO:0007669"/>
    <property type="project" value="UniProtKB-KW"/>
</dbReference>
<proteinExistence type="inferred from homology"/>
<accession>F6CSV0</accession>
<dbReference type="Gene3D" id="3.30.540.10">
    <property type="entry name" value="Fructose-1,6-Bisphosphatase, subunit A, domain 1"/>
    <property type="match status" value="1"/>
</dbReference>
<dbReference type="EMBL" id="CP002771">
    <property type="protein sequence ID" value="AEF53940.1"/>
    <property type="molecule type" value="Genomic_DNA"/>
</dbReference>
<dbReference type="EC" id="3.1.3.25" evidence="9"/>
<sequence>MSSAPDTKKTNEQPEDLLLLLETIKEAALLAGELLRNGYPKIERIRFDHKGASDFVTEYDKGAEALIIKHIMSKYPKIGFVAEESGIVFSKDSEYKVIIDPLDGTNNFVHGIPHFSVSIAVAKNTELVCGVVYQPLLDEMLSAAKGLGARLNDVLLEIKDARPFSEMLLSTCLPYNNKGNHKIAISQINTLMPLVAGIRCPGSAALEIAYIALGRFDAFWSHGAQLDLWDIAAGIVIAREAGYLVTDLDGNITPEEWSSLLVSHPNRHTQLLTLLEKK</sequence>
<keyword evidence="6" id="KW-0889">Transcription antitermination</keyword>
<evidence type="ECO:0000256" key="8">
    <source>
        <dbReference type="PIRSR" id="PIRSR600760-2"/>
    </source>
</evidence>
<feature type="binding site" evidence="8">
    <location>
        <position position="103"/>
    </location>
    <ligand>
        <name>Mg(2+)</name>
        <dbReference type="ChEBI" id="CHEBI:18420"/>
        <label>1</label>
        <note>catalytic</note>
    </ligand>
</feature>
<evidence type="ECO:0000313" key="10">
    <source>
        <dbReference type="EMBL" id="AEF53940.1"/>
    </source>
</evidence>
<evidence type="ECO:0000256" key="2">
    <source>
        <dbReference type="ARBA" id="ARBA00001946"/>
    </source>
</evidence>
<dbReference type="PANTHER" id="PTHR20854">
    <property type="entry name" value="INOSITOL MONOPHOSPHATASE"/>
    <property type="match status" value="1"/>
</dbReference>